<dbReference type="GO" id="GO:0005737">
    <property type="term" value="C:cytoplasm"/>
    <property type="evidence" value="ECO:0007669"/>
    <property type="project" value="TreeGrafter"/>
</dbReference>
<evidence type="ECO:0000256" key="2">
    <source>
        <dbReference type="ARBA" id="ARBA00022676"/>
    </source>
</evidence>
<dbReference type="Proteomes" id="UP000663834">
    <property type="component" value="Unassembled WGS sequence"/>
</dbReference>
<dbReference type="GO" id="GO:0003714">
    <property type="term" value="F:transcription corepressor activity"/>
    <property type="evidence" value="ECO:0007669"/>
    <property type="project" value="TreeGrafter"/>
</dbReference>
<keyword evidence="6" id="KW-0863">Zinc-finger</keyword>
<dbReference type="PROSITE" id="PS51059">
    <property type="entry name" value="PARP_CATALYTIC"/>
    <property type="match status" value="1"/>
</dbReference>
<feature type="zinc finger region" description="C3H1-type" evidence="6">
    <location>
        <begin position="94"/>
        <end position="114"/>
    </location>
</feature>
<name>A0A815YT31_9BILA</name>
<dbReference type="InterPro" id="IPR037197">
    <property type="entry name" value="WWE_dom_sf"/>
</dbReference>
<keyword evidence="6" id="KW-0862">Zinc</keyword>
<feature type="compositionally biased region" description="Basic residues" evidence="7">
    <location>
        <begin position="160"/>
        <end position="176"/>
    </location>
</feature>
<dbReference type="PANTHER" id="PTHR14453:SF67">
    <property type="entry name" value="POLY [ADP-RIBOSE] POLYMERASE"/>
    <property type="match status" value="1"/>
</dbReference>
<organism evidence="10 11">
    <name type="scientific">Rotaria magnacalcarata</name>
    <dbReference type="NCBI Taxonomy" id="392030"/>
    <lineage>
        <taxon>Eukaryota</taxon>
        <taxon>Metazoa</taxon>
        <taxon>Spiralia</taxon>
        <taxon>Gnathifera</taxon>
        <taxon>Rotifera</taxon>
        <taxon>Eurotatoria</taxon>
        <taxon>Bdelloidea</taxon>
        <taxon>Philodinida</taxon>
        <taxon>Philodinidae</taxon>
        <taxon>Rotaria</taxon>
    </lineage>
</organism>
<comment type="caution">
    <text evidence="10">The sequence shown here is derived from an EMBL/GenBank/DDBJ whole genome shotgun (WGS) entry which is preliminary data.</text>
</comment>
<reference evidence="10" key="1">
    <citation type="submission" date="2021-02" db="EMBL/GenBank/DDBJ databases">
        <authorList>
            <person name="Nowell W R."/>
        </authorList>
    </citation>
    <scope>NUCLEOTIDE SEQUENCE</scope>
</reference>
<dbReference type="Pfam" id="PF00644">
    <property type="entry name" value="PARP"/>
    <property type="match status" value="1"/>
</dbReference>
<evidence type="ECO:0000256" key="7">
    <source>
        <dbReference type="SAM" id="MobiDB-lite"/>
    </source>
</evidence>
<dbReference type="GO" id="GO:0010629">
    <property type="term" value="P:negative regulation of gene expression"/>
    <property type="evidence" value="ECO:0007669"/>
    <property type="project" value="TreeGrafter"/>
</dbReference>
<dbReference type="Gene3D" id="3.40.220.10">
    <property type="entry name" value="Leucine Aminopeptidase, subunit E, domain 1"/>
    <property type="match status" value="1"/>
</dbReference>
<keyword evidence="3" id="KW-0808">Transferase</keyword>
<accession>A0A815YT31</accession>
<evidence type="ECO:0000259" key="9">
    <source>
        <dbReference type="PROSITE" id="PS51059"/>
    </source>
</evidence>
<dbReference type="InterPro" id="IPR000571">
    <property type="entry name" value="Znf_CCCH"/>
</dbReference>
<evidence type="ECO:0000256" key="1">
    <source>
        <dbReference type="ARBA" id="ARBA00004123"/>
    </source>
</evidence>
<evidence type="ECO:0000256" key="3">
    <source>
        <dbReference type="ARBA" id="ARBA00022679"/>
    </source>
</evidence>
<keyword evidence="2" id="KW-0328">Glycosyltransferase</keyword>
<sequence>MSRLGDDIISVFLDRRQCVLTDADVFKALNHQGISCTVESVRQQAQLLSPALFHLMPNENRTVTINVDPKIEICQGYLGNHCPAKSNPCERLHICRHFEGNCPSANCTFPHDFSKGYNRKIIAEHHCQFINPLLLIKLLRLKQSSSIPPPRQGIPTGFNHRPRGRGRGRRRGRGRGGRFVNNESFRNLIAQKSDPNRQVDVSFPSSNLAQQINMEIIEMLLNVRDIKIEDRFNEGENEYFRRVTIQLGETNDVEKLLNLSPISHDGVDIKFKRTHQIIDKTRLLLKTSINNEHDKIISSRIQLYLSTLIKNNPISKIVDLSNDNEQIVFVQCDNDIDFNSVRQAHKLKSELSGKHLILTQAYECDALEIYYNEKNKLITVEDLQRILKSAWNDIFALNFPTNDHAEIEFINVQAFKQWLPKVEQIEDQFHVTITPMIDCVDETNDSGSVHSATTVASNVDSRSTASAGLDNRNRSTTIKLIPDWSMIVRHPKFQPEYKEFIHREFGGDIEIRGDKVTYNGMFPRHSHDADNNAILHDKTKDFMQNFVFRTLLKLERHNIDILEANSANVAFSLIGVNVYRIGTRSNEILKFMSKIFPKNNQGPQLAPTPRPTHNSSLAPTLQLKSNKNASSGPVTYIYALNTPEQISMFSIDTFEERLRQYLQESFNTKGTFEGTGQNNNEKSKGIANRFLIKLMGQPNDVENAVQDLENLFSSLHTKIFNEQTNSDWINIDEAIQVIEYHMHLANLLCACQKVAPKKVYVHYFDVTNPQFGVDEQNIDDLIQDQFNIVTITYNQESLSSRFTNEWTDLERKILQRADYKKNICLYKDSNTVYLFGLKDLVKKFHQEFQELQNQHDPKICKVTLSDRKLKYLTYVAKADVNKLAKKYKSDGLDLNLTRLRQNGEFIAPMSIHSKITESLEALAQINENSFEIDEPGFEILVSKKPERLLTIVNSKCYLEKTIESRRIHIPIPKARIAELSHGIKQSASSSAVAKALSTSTSVNVGHSKVSILIGDLAAQPVDAIVACSSSEYLCKDIVSKAGAQTMNEYIQLKSSNKFPGSIAGGRLSCKEIYFIPWSPDSHDTADVKSSLHSFVSAAYTLATAKGNLVLLYTILAFHAVGCGKMNFDASTIAKYMLRETRKELIKIKIKMNISFVLLPSEQNVYDQFVKYLNQMETVDPLVSHKSPTKKQDDQSTMTYDRKIVKITLISSIENHLLKCKQDIMDLAQSFSTKSQITNKDDILNWSQDTINKYYDYCLKQGVIPTLDLENVSLELTGPKDAVHEAEKYFLELNNETLKEAHIHSVARGVVWSVEQSPSTDIWEQYSFKLNGMIEDAFLKKHLHLDFQNDTDEKCRIVFSSMEQHRGSIIRRVRRKNVDSTLPEMWEDSDQNCKRITLQSSSKEYQDVLARFHVTMLGKYLQIVKIERIQNERWYKQYDAHREDFKRRYPNIDERLLFHGCPSTSADQIIQECFNRSFAGVNGVLYGNGVYFHTNAIYSHQYAKPGNSGERTIFLVRALIGKTCKGDPTMKSPPSGYDTTTDEKDIFVVYHDAGVYADHLITYK</sequence>
<evidence type="ECO:0000313" key="11">
    <source>
        <dbReference type="Proteomes" id="UP000663834"/>
    </source>
</evidence>
<keyword evidence="4" id="KW-0520">NAD</keyword>
<dbReference type="Gene3D" id="3.90.228.10">
    <property type="match status" value="1"/>
</dbReference>
<dbReference type="GO" id="GO:0005634">
    <property type="term" value="C:nucleus"/>
    <property type="evidence" value="ECO:0007669"/>
    <property type="project" value="UniProtKB-SubCell"/>
</dbReference>
<dbReference type="SUPFAM" id="SSF117839">
    <property type="entry name" value="WWE domain"/>
    <property type="match status" value="1"/>
</dbReference>
<dbReference type="EMBL" id="CAJNOW010009985">
    <property type="protein sequence ID" value="CAF1574563.1"/>
    <property type="molecule type" value="Genomic_DNA"/>
</dbReference>
<dbReference type="InterPro" id="IPR052056">
    <property type="entry name" value="Mono-ARTD/PARP"/>
</dbReference>
<gene>
    <name evidence="10" type="ORF">KQP761_LOCUS19520</name>
</gene>
<dbReference type="PANTHER" id="PTHR14453">
    <property type="entry name" value="PARP/ZINC FINGER CCCH TYPE DOMAIN CONTAINING PROTEIN"/>
    <property type="match status" value="1"/>
</dbReference>
<evidence type="ECO:0000259" key="8">
    <source>
        <dbReference type="PROSITE" id="PS50103"/>
    </source>
</evidence>
<proteinExistence type="predicted"/>
<evidence type="ECO:0000256" key="6">
    <source>
        <dbReference type="PROSITE-ProRule" id="PRU00723"/>
    </source>
</evidence>
<evidence type="ECO:0008006" key="12">
    <source>
        <dbReference type="Google" id="ProtNLM"/>
    </source>
</evidence>
<dbReference type="GO" id="GO:0003950">
    <property type="term" value="F:NAD+ poly-ADP-ribosyltransferase activity"/>
    <property type="evidence" value="ECO:0007669"/>
    <property type="project" value="InterPro"/>
</dbReference>
<evidence type="ECO:0000256" key="4">
    <source>
        <dbReference type="ARBA" id="ARBA00023027"/>
    </source>
</evidence>
<dbReference type="PROSITE" id="PS50103">
    <property type="entry name" value="ZF_C3H1"/>
    <property type="match status" value="1"/>
</dbReference>
<feature type="region of interest" description="Disordered" evidence="7">
    <location>
        <begin position="146"/>
        <end position="179"/>
    </location>
</feature>
<dbReference type="InterPro" id="IPR043472">
    <property type="entry name" value="Macro_dom-like"/>
</dbReference>
<protein>
    <recommendedName>
        <fullName evidence="12">Poly [ADP-ribose] polymerase</fullName>
    </recommendedName>
</protein>
<evidence type="ECO:0000256" key="5">
    <source>
        <dbReference type="ARBA" id="ARBA00023242"/>
    </source>
</evidence>
<feature type="domain" description="C3H1-type" evidence="8">
    <location>
        <begin position="94"/>
        <end position="114"/>
    </location>
</feature>
<keyword evidence="6" id="KW-0479">Metal-binding</keyword>
<dbReference type="InterPro" id="IPR012317">
    <property type="entry name" value="Poly(ADP-ribose)pol_cat_dom"/>
</dbReference>
<evidence type="ECO:0000313" key="10">
    <source>
        <dbReference type="EMBL" id="CAF1574563.1"/>
    </source>
</evidence>
<feature type="domain" description="PARP catalytic" evidence="9">
    <location>
        <begin position="1381"/>
        <end position="1563"/>
    </location>
</feature>
<dbReference type="SUPFAM" id="SSF56399">
    <property type="entry name" value="ADP-ribosylation"/>
    <property type="match status" value="1"/>
</dbReference>
<keyword evidence="5" id="KW-0539">Nucleus</keyword>
<dbReference type="OrthoDB" id="6133115at2759"/>
<dbReference type="SUPFAM" id="SSF52949">
    <property type="entry name" value="Macro domain-like"/>
    <property type="match status" value="1"/>
</dbReference>
<dbReference type="GO" id="GO:0008270">
    <property type="term" value="F:zinc ion binding"/>
    <property type="evidence" value="ECO:0007669"/>
    <property type="project" value="UniProtKB-KW"/>
</dbReference>
<comment type="subcellular location">
    <subcellularLocation>
        <location evidence="1">Nucleus</location>
    </subcellularLocation>
</comment>